<gene>
    <name evidence="11" type="ORF">LEP1GSC058_3731</name>
</gene>
<dbReference type="InterPro" id="IPR008927">
    <property type="entry name" value="6-PGluconate_DH-like_C_sf"/>
</dbReference>
<dbReference type="AlphaFoldDB" id="S3UZA3"/>
<evidence type="ECO:0000256" key="1">
    <source>
        <dbReference type="ARBA" id="ARBA00004994"/>
    </source>
</evidence>
<dbReference type="PANTHER" id="PTHR43765">
    <property type="entry name" value="2-DEHYDROPANTOATE 2-REDUCTASE-RELATED"/>
    <property type="match status" value="1"/>
</dbReference>
<keyword evidence="6 11" id="KW-0560">Oxidoreductase</keyword>
<dbReference type="GO" id="GO:0015940">
    <property type="term" value="P:pantothenate biosynthetic process"/>
    <property type="evidence" value="ECO:0007669"/>
    <property type="project" value="InterPro"/>
</dbReference>
<dbReference type="NCBIfam" id="NF006083">
    <property type="entry name" value="PRK08229.1"/>
    <property type="match status" value="1"/>
</dbReference>
<accession>S3UZA3</accession>
<evidence type="ECO:0000256" key="7">
    <source>
        <dbReference type="ARBA" id="ARBA00032024"/>
    </source>
</evidence>
<evidence type="ECO:0000256" key="6">
    <source>
        <dbReference type="ARBA" id="ARBA00023002"/>
    </source>
</evidence>
<dbReference type="Pfam" id="PF08546">
    <property type="entry name" value="ApbA_C"/>
    <property type="match status" value="1"/>
</dbReference>
<dbReference type="InterPro" id="IPR036291">
    <property type="entry name" value="NAD(P)-bd_dom_sf"/>
</dbReference>
<comment type="pathway">
    <text evidence="1">Cofactor biosynthesis; (R)-pantothenate biosynthesis; (R)-pantoate from 3-methyl-2-oxobutanoate: step 2/2.</text>
</comment>
<evidence type="ECO:0000256" key="8">
    <source>
        <dbReference type="ARBA" id="ARBA00048793"/>
    </source>
</evidence>
<dbReference type="EC" id="1.1.1.169" evidence="3"/>
<evidence type="ECO:0000256" key="5">
    <source>
        <dbReference type="ARBA" id="ARBA00022857"/>
    </source>
</evidence>
<dbReference type="NCBIfam" id="TIGR00745">
    <property type="entry name" value="apbA_panE"/>
    <property type="match status" value="1"/>
</dbReference>
<dbReference type="EMBL" id="AKWZ02000010">
    <property type="protein sequence ID" value="EPG73694.1"/>
    <property type="molecule type" value="Genomic_DNA"/>
</dbReference>
<comment type="similarity">
    <text evidence="2">Belongs to the ketopantoate reductase family.</text>
</comment>
<feature type="domain" description="Ketopantoate reductase N-terminal" evidence="9">
    <location>
        <begin position="37"/>
        <end position="191"/>
    </location>
</feature>
<dbReference type="Proteomes" id="UP000014540">
    <property type="component" value="Unassembled WGS sequence"/>
</dbReference>
<dbReference type="SUPFAM" id="SSF51735">
    <property type="entry name" value="NAD(P)-binding Rossmann-fold domains"/>
    <property type="match status" value="1"/>
</dbReference>
<evidence type="ECO:0000259" key="10">
    <source>
        <dbReference type="Pfam" id="PF08546"/>
    </source>
</evidence>
<dbReference type="Gene3D" id="1.10.1040.10">
    <property type="entry name" value="N-(1-d-carboxylethyl)-l-norvaline Dehydrogenase, domain 2"/>
    <property type="match status" value="1"/>
</dbReference>
<feature type="domain" description="Ketopantoate reductase C-terminal" evidence="10">
    <location>
        <begin position="214"/>
        <end position="353"/>
    </location>
</feature>
<name>S3UZA3_9LEPT</name>
<reference evidence="11" key="1">
    <citation type="submission" date="2013-04" db="EMBL/GenBank/DDBJ databases">
        <authorList>
            <person name="Harkins D.M."/>
            <person name="Durkin A.S."/>
            <person name="Selengut J.D."/>
            <person name="Sanka R."/>
            <person name="DePew J."/>
            <person name="Purushe J."/>
            <person name="Ahmed A."/>
            <person name="van der Linden H."/>
            <person name="Goris M.G.A."/>
            <person name="Hartskeerl R.A."/>
            <person name="Vinetz J.M."/>
            <person name="Sutton G.G."/>
            <person name="Nelson W.C."/>
            <person name="Fouts D.E."/>
        </authorList>
    </citation>
    <scope>NUCLEOTIDE SEQUENCE [LARGE SCALE GENOMIC DNA]</scope>
    <source>
        <strain evidence="11">BUT 6</strain>
    </source>
</reference>
<protein>
    <recommendedName>
        <fullName evidence="4">2-dehydropantoate 2-reductase</fullName>
        <ecNumber evidence="3">1.1.1.169</ecNumber>
    </recommendedName>
    <alternativeName>
        <fullName evidence="7">Ketopantoate reductase</fullName>
    </alternativeName>
</protein>
<dbReference type="STRING" id="1193011.LEP1GSC058_3731"/>
<dbReference type="InterPro" id="IPR050838">
    <property type="entry name" value="Ketopantoate_reductase"/>
</dbReference>
<sequence>MKPGVSERTLGFFIFTWFFPFYNKSYPLMQEDSAKFAILGSGSIGTYIGAHLVNAGFPVVFVGRERNRKEIQLFGLGISDFSGKFFSIPPNKIEYATDLKEVRGASIFLVTVKSRDTKELGHALNKHLSSAEKEKAIIVSFQNGVKNKSLLYESIPHLGERILAGMVPFNVIAKGKGQFHRGTSGDLVVQENQYGRKIVDYLRVAGLSAGTHPNMDGVLWGKLLINLNNSLNALSGIPLREELSLRGYRRILAAMISEGFEVLKLAGLRPSRAGKMIPQLAPLILKLPDCLFFKAAASMVKIDPEARSSMWEDLNQGRPTEIDTLNGEILKLADKVGHGAPINRAIVALVREAEKNPKSLQYTPETLIARLGLKC</sequence>
<evidence type="ECO:0000256" key="2">
    <source>
        <dbReference type="ARBA" id="ARBA00007870"/>
    </source>
</evidence>
<keyword evidence="5" id="KW-0521">NADP</keyword>
<proteinExistence type="inferred from homology"/>
<dbReference type="InterPro" id="IPR013332">
    <property type="entry name" value="KPR_N"/>
</dbReference>
<organism evidence="11 12">
    <name type="scientific">Leptospira fainei serovar Hurstbridge str. BUT 6</name>
    <dbReference type="NCBI Taxonomy" id="1193011"/>
    <lineage>
        <taxon>Bacteria</taxon>
        <taxon>Pseudomonadati</taxon>
        <taxon>Spirochaetota</taxon>
        <taxon>Spirochaetia</taxon>
        <taxon>Leptospirales</taxon>
        <taxon>Leptospiraceae</taxon>
        <taxon>Leptospira</taxon>
    </lineage>
</organism>
<comment type="caution">
    <text evidence="11">The sequence shown here is derived from an EMBL/GenBank/DDBJ whole genome shotgun (WGS) entry which is preliminary data.</text>
</comment>
<dbReference type="InterPro" id="IPR003710">
    <property type="entry name" value="ApbA"/>
</dbReference>
<evidence type="ECO:0000313" key="12">
    <source>
        <dbReference type="Proteomes" id="UP000014540"/>
    </source>
</evidence>
<dbReference type="GO" id="GO:0050661">
    <property type="term" value="F:NADP binding"/>
    <property type="evidence" value="ECO:0007669"/>
    <property type="project" value="TreeGrafter"/>
</dbReference>
<dbReference type="Gene3D" id="3.40.50.720">
    <property type="entry name" value="NAD(P)-binding Rossmann-like Domain"/>
    <property type="match status" value="1"/>
</dbReference>
<dbReference type="InterPro" id="IPR013328">
    <property type="entry name" value="6PGD_dom2"/>
</dbReference>
<dbReference type="InterPro" id="IPR013752">
    <property type="entry name" value="KPA_reductase"/>
</dbReference>
<evidence type="ECO:0000313" key="11">
    <source>
        <dbReference type="EMBL" id="EPG73694.1"/>
    </source>
</evidence>
<evidence type="ECO:0000256" key="4">
    <source>
        <dbReference type="ARBA" id="ARBA00019465"/>
    </source>
</evidence>
<comment type="catalytic activity">
    <reaction evidence="8">
        <text>(R)-pantoate + NADP(+) = 2-dehydropantoate + NADPH + H(+)</text>
        <dbReference type="Rhea" id="RHEA:16233"/>
        <dbReference type="ChEBI" id="CHEBI:11561"/>
        <dbReference type="ChEBI" id="CHEBI:15378"/>
        <dbReference type="ChEBI" id="CHEBI:15980"/>
        <dbReference type="ChEBI" id="CHEBI:57783"/>
        <dbReference type="ChEBI" id="CHEBI:58349"/>
        <dbReference type="EC" id="1.1.1.169"/>
    </reaction>
</comment>
<dbReference type="SUPFAM" id="SSF48179">
    <property type="entry name" value="6-phosphogluconate dehydrogenase C-terminal domain-like"/>
    <property type="match status" value="1"/>
</dbReference>
<dbReference type="Pfam" id="PF02558">
    <property type="entry name" value="ApbA"/>
    <property type="match status" value="1"/>
</dbReference>
<evidence type="ECO:0000256" key="3">
    <source>
        <dbReference type="ARBA" id="ARBA00013014"/>
    </source>
</evidence>
<dbReference type="GO" id="GO:0008677">
    <property type="term" value="F:2-dehydropantoate 2-reductase activity"/>
    <property type="evidence" value="ECO:0007669"/>
    <property type="project" value="UniProtKB-EC"/>
</dbReference>
<keyword evidence="12" id="KW-1185">Reference proteome</keyword>
<dbReference type="GO" id="GO:0005737">
    <property type="term" value="C:cytoplasm"/>
    <property type="evidence" value="ECO:0007669"/>
    <property type="project" value="TreeGrafter"/>
</dbReference>
<dbReference type="PANTHER" id="PTHR43765:SF2">
    <property type="entry name" value="2-DEHYDROPANTOATE 2-REDUCTASE"/>
    <property type="match status" value="1"/>
</dbReference>
<evidence type="ECO:0000259" key="9">
    <source>
        <dbReference type="Pfam" id="PF02558"/>
    </source>
</evidence>